<dbReference type="GO" id="GO:0030313">
    <property type="term" value="C:cell envelope"/>
    <property type="evidence" value="ECO:0007669"/>
    <property type="project" value="UniProtKB-SubCell"/>
</dbReference>
<name>A0A3S9SZ43_9FIRM</name>
<reference evidence="6 7" key="1">
    <citation type="submission" date="2016-07" db="EMBL/GenBank/DDBJ databases">
        <title>Genome and transcriptome analysis of iron-reducing fermentative bacteria Anoxybacter fermentans.</title>
        <authorList>
            <person name="Zeng X."/>
            <person name="Shao Z."/>
        </authorList>
    </citation>
    <scope>NUCLEOTIDE SEQUENCE [LARGE SCALE GENOMIC DNA]</scope>
    <source>
        <strain evidence="6 7">DY22613</strain>
    </source>
</reference>
<evidence type="ECO:0000259" key="5">
    <source>
        <dbReference type="Pfam" id="PF25973"/>
    </source>
</evidence>
<dbReference type="Gene3D" id="1.10.287.470">
    <property type="entry name" value="Helix hairpin bin"/>
    <property type="match status" value="2"/>
</dbReference>
<feature type="transmembrane region" description="Helical" evidence="4">
    <location>
        <begin position="26"/>
        <end position="47"/>
    </location>
</feature>
<proteinExistence type="predicted"/>
<keyword evidence="7" id="KW-1185">Reference proteome</keyword>
<organism evidence="6 7">
    <name type="scientific">Anoxybacter fermentans</name>
    <dbReference type="NCBI Taxonomy" id="1323375"/>
    <lineage>
        <taxon>Bacteria</taxon>
        <taxon>Bacillati</taxon>
        <taxon>Bacillota</taxon>
        <taxon>Clostridia</taxon>
        <taxon>Halanaerobiales</taxon>
        <taxon>Anoxybacter</taxon>
    </lineage>
</organism>
<dbReference type="Gene3D" id="2.40.30.170">
    <property type="match status" value="1"/>
</dbReference>
<keyword evidence="4" id="KW-1133">Transmembrane helix</keyword>
<keyword evidence="2 3" id="KW-0175">Coiled coil</keyword>
<sequence length="431" mass="48937">MTFIKNEPIIKARPAKRRKTNKIRNLKLLLFILIVLTLIVIIPYYLFVPKKEVFKLQEFEMARVGVCDFIITVPGQGTVVAGEETEIKVPIDGTVVKVNAQVGSLVKKGDVLIELDYEQLKEELTKAEFQYAKKIREKEQLMLEHERELKQLEQEIEDLTELYEKAKEQLPIWEKLFELGEISKAKLEEEREKLDNTYKSLIDTKDLKKFTIKQQQMAVEEINAAIEEQAQVVEELKKNLRFTRIRATIDGRLIDLSVKVGDRLNPGSIVARIINDKSFMVVGEVSLADINAVKVGQPVKIVVGGYVYTGQVTSIAPVARESVVEINVNFDQVPEDLRVQTSVSLEIQVGVLKNRLALPRGRYLSSGQERFVYRIEGDIAKKVPVNFGIVNGNYIEVKSGLEKGDLIIISSYDNFIHLDEIQVNLEGGLEK</sequence>
<dbReference type="EMBL" id="CP016379">
    <property type="protein sequence ID" value="AZR73554.1"/>
    <property type="molecule type" value="Genomic_DNA"/>
</dbReference>
<comment type="subcellular location">
    <subcellularLocation>
        <location evidence="1">Cell envelope</location>
    </subcellularLocation>
</comment>
<dbReference type="OrthoDB" id="9791520at2"/>
<dbReference type="KEGG" id="aft:BBF96_09235"/>
<dbReference type="SUPFAM" id="SSF111369">
    <property type="entry name" value="HlyD-like secretion proteins"/>
    <property type="match status" value="1"/>
</dbReference>
<dbReference type="Gene3D" id="2.40.420.20">
    <property type="match status" value="1"/>
</dbReference>
<accession>A0A3S9SZ43</accession>
<dbReference type="Pfam" id="PF25973">
    <property type="entry name" value="BSH_CzcB"/>
    <property type="match status" value="1"/>
</dbReference>
<evidence type="ECO:0000313" key="6">
    <source>
        <dbReference type="EMBL" id="AZR73554.1"/>
    </source>
</evidence>
<evidence type="ECO:0000313" key="7">
    <source>
        <dbReference type="Proteomes" id="UP000267250"/>
    </source>
</evidence>
<dbReference type="InterPro" id="IPR058647">
    <property type="entry name" value="BSH_CzcB-like"/>
</dbReference>
<dbReference type="PANTHER" id="PTHR32347">
    <property type="entry name" value="EFFLUX SYSTEM COMPONENT YKNX-RELATED"/>
    <property type="match status" value="1"/>
</dbReference>
<dbReference type="AlphaFoldDB" id="A0A3S9SZ43"/>
<protein>
    <recommendedName>
        <fullName evidence="5">CzcB-like barrel-sandwich hybrid domain-containing protein</fullName>
    </recommendedName>
</protein>
<dbReference type="Proteomes" id="UP000267250">
    <property type="component" value="Chromosome"/>
</dbReference>
<dbReference type="Gene3D" id="2.40.50.100">
    <property type="match status" value="2"/>
</dbReference>
<keyword evidence="4" id="KW-0472">Membrane</keyword>
<evidence type="ECO:0000256" key="1">
    <source>
        <dbReference type="ARBA" id="ARBA00004196"/>
    </source>
</evidence>
<dbReference type="RefSeq" id="WP_127016894.1">
    <property type="nucleotide sequence ID" value="NZ_CP016379.1"/>
</dbReference>
<feature type="coiled-coil region" evidence="3">
    <location>
        <begin position="117"/>
        <end position="246"/>
    </location>
</feature>
<dbReference type="InterPro" id="IPR050465">
    <property type="entry name" value="UPF0194_transport"/>
</dbReference>
<evidence type="ECO:0000256" key="2">
    <source>
        <dbReference type="ARBA" id="ARBA00023054"/>
    </source>
</evidence>
<evidence type="ECO:0000256" key="4">
    <source>
        <dbReference type="SAM" id="Phobius"/>
    </source>
</evidence>
<gene>
    <name evidence="6" type="ORF">BBF96_09235</name>
</gene>
<feature type="domain" description="CzcB-like barrel-sandwich hybrid" evidence="5">
    <location>
        <begin position="86"/>
        <end position="272"/>
    </location>
</feature>
<dbReference type="PANTHER" id="PTHR32347:SF23">
    <property type="entry name" value="BLL5650 PROTEIN"/>
    <property type="match status" value="1"/>
</dbReference>
<evidence type="ECO:0000256" key="3">
    <source>
        <dbReference type="SAM" id="Coils"/>
    </source>
</evidence>
<keyword evidence="4" id="KW-0812">Transmembrane</keyword>